<name>A0A927CF36_9BACL</name>
<dbReference type="SUPFAM" id="SSF51126">
    <property type="entry name" value="Pectin lyase-like"/>
    <property type="match status" value="1"/>
</dbReference>
<dbReference type="SMART" id="SM00710">
    <property type="entry name" value="PbH1"/>
    <property type="match status" value="10"/>
</dbReference>
<evidence type="ECO:0000313" key="3">
    <source>
        <dbReference type="EMBL" id="MBD2866908.1"/>
    </source>
</evidence>
<dbReference type="InterPro" id="IPR051801">
    <property type="entry name" value="GH28_Enzymes"/>
</dbReference>
<comment type="caution">
    <text evidence="3">The sequence shown here is derived from an EMBL/GenBank/DDBJ whole genome shotgun (WGS) entry which is preliminary data.</text>
</comment>
<evidence type="ECO:0000259" key="2">
    <source>
        <dbReference type="Pfam" id="PF13229"/>
    </source>
</evidence>
<reference evidence="3" key="1">
    <citation type="submission" date="2020-09" db="EMBL/GenBank/DDBJ databases">
        <title>A novel bacterium of genus Paenibacillus, isolated from South China Sea.</title>
        <authorList>
            <person name="Huang H."/>
            <person name="Mo K."/>
            <person name="Hu Y."/>
        </authorList>
    </citation>
    <scope>NUCLEOTIDE SEQUENCE</scope>
    <source>
        <strain evidence="3">IB182363</strain>
    </source>
</reference>
<dbReference type="InterPro" id="IPR006626">
    <property type="entry name" value="PbH1"/>
</dbReference>
<proteinExistence type="predicted"/>
<protein>
    <submittedName>
        <fullName evidence="3">Right-handed parallel beta-helix repeat-containing protein</fullName>
    </submittedName>
</protein>
<sequence>MNKVHGERSGGLTPGKGRAISRRALLSTMGAVGMAAAMGSFAKAAGAAPSVADSVYGGEIAGRTDGEYAKLTPNELMKLKLCLSATISELRAGKRPLISDIYYVTDRGREGLFVYDGSDASSPDNDGTVVVTASGDRYIRRTEAASPIDVRWFGAAGDGVSDDTDAIQAALEESLRLGSAVIRVPAGRYKLTRSLHLYRNTRLLLDDTAVLIRSHRGALLMNYKTSDLFYGYEGNGNITIEGGVLDCNAHGFLNPSVGIALAHSGGITIRRVTLKDVPLGHAVELTGVEDVRIDECAFLGFVGDKDRYYVEAIQLEPATQAGFGGFAKDHTATRLVTVTHCYFGGSGTPGTAPWPCGIGAHSAGADKFYDHITVTNNTFEGSSYWAIRPFKWRNSIVSGNYIRQAAGGIFITMPAPGSASTKDEHGVVWPTQPASNLVVESNIIEKASGTGIYVEGQQAAPIHNVVIIGNVFRDVGGHVIQLKSCDFSIVSDNIMETGAKNGLLVADCTRTELTGNVMRDIGFYGFNVGGATSLLTIRDNKMINVSQIGDNRYDGIYLSGSSSDFRVVGNQIRTEPGKAKPRYGMNIHNTVTNITRYGNDLRCEAASGSLRDLSPEPVTSPADME</sequence>
<dbReference type="Proteomes" id="UP000639396">
    <property type="component" value="Unassembled WGS sequence"/>
</dbReference>
<organism evidence="3 4">
    <name type="scientific">Paenibacillus oceani</name>
    <dbReference type="NCBI Taxonomy" id="2772510"/>
    <lineage>
        <taxon>Bacteria</taxon>
        <taxon>Bacillati</taxon>
        <taxon>Bacillota</taxon>
        <taxon>Bacilli</taxon>
        <taxon>Bacillales</taxon>
        <taxon>Paenibacillaceae</taxon>
        <taxon>Paenibacillus</taxon>
    </lineage>
</organism>
<dbReference type="PROSITE" id="PS51318">
    <property type="entry name" value="TAT"/>
    <property type="match status" value="1"/>
</dbReference>
<dbReference type="Pfam" id="PF12708">
    <property type="entry name" value="Pect-lyase_RHGA_epim"/>
    <property type="match status" value="1"/>
</dbReference>
<dbReference type="RefSeq" id="WP_190932522.1">
    <property type="nucleotide sequence ID" value="NZ_JACXJA010000080.1"/>
</dbReference>
<dbReference type="PANTHER" id="PTHR31339">
    <property type="entry name" value="PECTIN LYASE-RELATED"/>
    <property type="match status" value="1"/>
</dbReference>
<dbReference type="InterPro" id="IPR006311">
    <property type="entry name" value="TAT_signal"/>
</dbReference>
<dbReference type="EMBL" id="JACXJA010000080">
    <property type="protein sequence ID" value="MBD2866908.1"/>
    <property type="molecule type" value="Genomic_DNA"/>
</dbReference>
<dbReference type="AlphaFoldDB" id="A0A927CF36"/>
<dbReference type="Gene3D" id="2.160.20.10">
    <property type="entry name" value="Single-stranded right-handed beta-helix, Pectin lyase-like"/>
    <property type="match status" value="2"/>
</dbReference>
<dbReference type="PANTHER" id="PTHR31339:SF9">
    <property type="entry name" value="PLASMIN AND FIBRONECTIN-BINDING PROTEIN A"/>
    <property type="match status" value="1"/>
</dbReference>
<evidence type="ECO:0000313" key="4">
    <source>
        <dbReference type="Proteomes" id="UP000639396"/>
    </source>
</evidence>
<dbReference type="Pfam" id="PF13229">
    <property type="entry name" value="Beta_helix"/>
    <property type="match status" value="1"/>
</dbReference>
<dbReference type="InterPro" id="IPR039448">
    <property type="entry name" value="Beta_helix"/>
</dbReference>
<dbReference type="InterPro" id="IPR012334">
    <property type="entry name" value="Pectin_lyas_fold"/>
</dbReference>
<feature type="domain" description="Rhamnogalacturonase A/B/Epimerase-like pectate lyase" evidence="1">
    <location>
        <begin position="149"/>
        <end position="203"/>
    </location>
</feature>
<dbReference type="InterPro" id="IPR024535">
    <property type="entry name" value="RHGA/B-epi-like_pectate_lyase"/>
</dbReference>
<keyword evidence="4" id="KW-1185">Reference proteome</keyword>
<dbReference type="InterPro" id="IPR011050">
    <property type="entry name" value="Pectin_lyase_fold/virulence"/>
</dbReference>
<gene>
    <name evidence="3" type="ORF">IDH45_33580</name>
</gene>
<accession>A0A927CF36</accession>
<evidence type="ECO:0000259" key="1">
    <source>
        <dbReference type="Pfam" id="PF12708"/>
    </source>
</evidence>
<feature type="domain" description="Right handed beta helix" evidence="2">
    <location>
        <begin position="370"/>
        <end position="470"/>
    </location>
</feature>